<feature type="binding site" evidence="12">
    <location>
        <begin position="121"/>
        <end position="125"/>
    </location>
    <ligand>
        <name>UDP-N-acetyl-alpha-D-glucosamine</name>
        <dbReference type="ChEBI" id="CHEBI:57705"/>
    </ligand>
</feature>
<dbReference type="EMBL" id="JAFBDQ010000020">
    <property type="protein sequence ID" value="MBM7557933.1"/>
    <property type="molecule type" value="Genomic_DNA"/>
</dbReference>
<dbReference type="AlphaFoldDB" id="A0A939BQB0"/>
<comment type="catalytic activity">
    <reaction evidence="11 12">
        <text>phosphoenolpyruvate + UDP-N-acetyl-alpha-D-glucosamine = UDP-N-acetyl-3-O-(1-carboxyvinyl)-alpha-D-glucosamine + phosphate</text>
        <dbReference type="Rhea" id="RHEA:18681"/>
        <dbReference type="ChEBI" id="CHEBI:43474"/>
        <dbReference type="ChEBI" id="CHEBI:57705"/>
        <dbReference type="ChEBI" id="CHEBI:58702"/>
        <dbReference type="ChEBI" id="CHEBI:68483"/>
        <dbReference type="EC" id="2.5.1.7"/>
    </reaction>
</comment>
<keyword evidence="9 12" id="KW-0961">Cell wall biogenesis/degradation</keyword>
<dbReference type="Proteomes" id="UP000774000">
    <property type="component" value="Unassembled WGS sequence"/>
</dbReference>
<dbReference type="Pfam" id="PF00275">
    <property type="entry name" value="EPSP_synthase"/>
    <property type="match status" value="1"/>
</dbReference>
<dbReference type="HAMAP" id="MF_00111">
    <property type="entry name" value="MurA"/>
    <property type="match status" value="1"/>
</dbReference>
<dbReference type="InterPro" id="IPR013792">
    <property type="entry name" value="RNA3'P_cycl/enolpyr_Trfase_a/b"/>
</dbReference>
<dbReference type="NCBIfam" id="TIGR01072">
    <property type="entry name" value="murA"/>
    <property type="match status" value="1"/>
</dbReference>
<feature type="active site" description="Proton donor" evidence="12">
    <location>
        <position position="116"/>
    </location>
</feature>
<protein>
    <recommendedName>
        <fullName evidence="12">UDP-N-acetylglucosamine 1-carboxyvinyltransferase</fullName>
        <ecNumber evidence="12">2.5.1.7</ecNumber>
    </recommendedName>
    <alternativeName>
        <fullName evidence="12">Enoylpyruvate transferase</fullName>
    </alternativeName>
    <alternativeName>
        <fullName evidence="12">UDP-N-acetylglucosamine enolpyruvyl transferase</fullName>
        <shortName evidence="12">EPT</shortName>
    </alternativeName>
</protein>
<reference evidence="14" key="1">
    <citation type="submission" date="2021-01" db="EMBL/GenBank/DDBJ databases">
        <title>Genomic Encyclopedia of Type Strains, Phase IV (KMG-IV): sequencing the most valuable type-strain genomes for metagenomic binning, comparative biology and taxonomic classification.</title>
        <authorList>
            <person name="Goeker M."/>
        </authorList>
    </citation>
    <scope>NUCLEOTIDE SEQUENCE</scope>
    <source>
        <strain evidence="14">DSM 23230</strain>
    </source>
</reference>
<evidence type="ECO:0000256" key="3">
    <source>
        <dbReference type="ARBA" id="ARBA00022490"/>
    </source>
</evidence>
<dbReference type="RefSeq" id="WP_204702840.1">
    <property type="nucleotide sequence ID" value="NZ_JAFBDQ010000020.1"/>
</dbReference>
<keyword evidence="7 12" id="KW-0573">Peptidoglycan synthesis</keyword>
<dbReference type="FunFam" id="3.65.10.10:FF:000001">
    <property type="entry name" value="UDP-N-acetylglucosamine 1-carboxyvinyltransferase"/>
    <property type="match status" value="1"/>
</dbReference>
<dbReference type="GO" id="GO:0008760">
    <property type="term" value="F:UDP-N-acetylglucosamine 1-carboxyvinyltransferase activity"/>
    <property type="evidence" value="ECO:0007669"/>
    <property type="project" value="UniProtKB-UniRule"/>
</dbReference>
<evidence type="ECO:0000256" key="11">
    <source>
        <dbReference type="ARBA" id="ARBA00047527"/>
    </source>
</evidence>
<feature type="binding site" evidence="12">
    <location>
        <position position="326"/>
    </location>
    <ligand>
        <name>UDP-N-acetyl-alpha-D-glucosamine</name>
        <dbReference type="ChEBI" id="CHEBI:57705"/>
    </ligand>
</feature>
<dbReference type="SUPFAM" id="SSF55205">
    <property type="entry name" value="EPT/RTPC-like"/>
    <property type="match status" value="1"/>
</dbReference>
<dbReference type="GO" id="GO:0051301">
    <property type="term" value="P:cell division"/>
    <property type="evidence" value="ECO:0007669"/>
    <property type="project" value="UniProtKB-KW"/>
</dbReference>
<dbReference type="GO" id="GO:0009252">
    <property type="term" value="P:peptidoglycan biosynthetic process"/>
    <property type="evidence" value="ECO:0007669"/>
    <property type="project" value="UniProtKB-UniRule"/>
</dbReference>
<dbReference type="PANTHER" id="PTHR43783">
    <property type="entry name" value="UDP-N-ACETYLGLUCOSAMINE 1-CARBOXYVINYLTRANSFERASE"/>
    <property type="match status" value="1"/>
</dbReference>
<feature type="domain" description="Enolpyruvate transferase" evidence="13">
    <location>
        <begin position="7"/>
        <end position="405"/>
    </location>
</feature>
<comment type="function">
    <text evidence="12">Cell wall formation. Adds enolpyruvyl to UDP-N-acetylglucosamine.</text>
</comment>
<feature type="binding site" evidence="12">
    <location>
        <position position="92"/>
    </location>
    <ligand>
        <name>UDP-N-acetyl-alpha-D-glucosamine</name>
        <dbReference type="ChEBI" id="CHEBI:57705"/>
    </ligand>
</feature>
<accession>A0A939BQB0</accession>
<evidence type="ECO:0000256" key="7">
    <source>
        <dbReference type="ARBA" id="ARBA00022984"/>
    </source>
</evidence>
<feature type="binding site" evidence="12">
    <location>
        <begin position="22"/>
        <end position="23"/>
    </location>
    <ligand>
        <name>phosphoenolpyruvate</name>
        <dbReference type="ChEBI" id="CHEBI:58702"/>
    </ligand>
</feature>
<evidence type="ECO:0000256" key="2">
    <source>
        <dbReference type="ARBA" id="ARBA00004752"/>
    </source>
</evidence>
<dbReference type="Gene3D" id="3.65.10.10">
    <property type="entry name" value="Enolpyruvate transferase domain"/>
    <property type="match status" value="2"/>
</dbReference>
<evidence type="ECO:0000256" key="9">
    <source>
        <dbReference type="ARBA" id="ARBA00023316"/>
    </source>
</evidence>
<keyword evidence="15" id="KW-1185">Reference proteome</keyword>
<evidence type="ECO:0000256" key="5">
    <source>
        <dbReference type="ARBA" id="ARBA00022679"/>
    </source>
</evidence>
<organism evidence="14 15">
    <name type="scientific">Halanaerobacter jeridensis</name>
    <dbReference type="NCBI Taxonomy" id="706427"/>
    <lineage>
        <taxon>Bacteria</taxon>
        <taxon>Bacillati</taxon>
        <taxon>Bacillota</taxon>
        <taxon>Clostridia</taxon>
        <taxon>Halanaerobiales</taxon>
        <taxon>Halobacteroidaceae</taxon>
        <taxon>Halanaerobacter</taxon>
    </lineage>
</organism>
<evidence type="ECO:0000313" key="14">
    <source>
        <dbReference type="EMBL" id="MBM7557933.1"/>
    </source>
</evidence>
<comment type="pathway">
    <text evidence="2 12">Cell wall biogenesis; peptidoglycan biosynthesis.</text>
</comment>
<feature type="binding site" evidence="12">
    <location>
        <position position="304"/>
    </location>
    <ligand>
        <name>UDP-N-acetyl-alpha-D-glucosamine</name>
        <dbReference type="ChEBI" id="CHEBI:57705"/>
    </ligand>
</feature>
<dbReference type="CDD" id="cd01555">
    <property type="entry name" value="UdpNAET"/>
    <property type="match status" value="1"/>
</dbReference>
<gene>
    <name evidence="12" type="primary">murA</name>
    <name evidence="14" type="ORF">JOC47_002801</name>
</gene>
<dbReference type="GO" id="GO:0071555">
    <property type="term" value="P:cell wall organization"/>
    <property type="evidence" value="ECO:0007669"/>
    <property type="project" value="UniProtKB-KW"/>
</dbReference>
<comment type="caution">
    <text evidence="12">Lacks conserved residue(s) required for the propagation of feature annotation.</text>
</comment>
<evidence type="ECO:0000256" key="10">
    <source>
        <dbReference type="ARBA" id="ARBA00038367"/>
    </source>
</evidence>
<dbReference type="InterPro" id="IPR050068">
    <property type="entry name" value="MurA_subfamily"/>
</dbReference>
<keyword evidence="8 12" id="KW-0131">Cell cycle</keyword>
<keyword evidence="5 12" id="KW-0808">Transferase</keyword>
<dbReference type="InterPro" id="IPR036968">
    <property type="entry name" value="Enolpyruvate_Tfrase_sf"/>
</dbReference>
<keyword evidence="6 12" id="KW-0133">Cell shape</keyword>
<dbReference type="GO" id="GO:0019277">
    <property type="term" value="P:UDP-N-acetylgalactosamine biosynthetic process"/>
    <property type="evidence" value="ECO:0007669"/>
    <property type="project" value="InterPro"/>
</dbReference>
<evidence type="ECO:0000259" key="13">
    <source>
        <dbReference type="Pfam" id="PF00275"/>
    </source>
</evidence>
<comment type="subcellular location">
    <subcellularLocation>
        <location evidence="1 12">Cytoplasm</location>
    </subcellularLocation>
</comment>
<keyword evidence="4 12" id="KW-0132">Cell division</keyword>
<keyword evidence="3 12" id="KW-0963">Cytoplasm</keyword>
<dbReference type="GO" id="GO:0005737">
    <property type="term" value="C:cytoplasm"/>
    <property type="evidence" value="ECO:0007669"/>
    <property type="project" value="UniProtKB-SubCell"/>
</dbReference>
<evidence type="ECO:0000313" key="15">
    <source>
        <dbReference type="Proteomes" id="UP000774000"/>
    </source>
</evidence>
<sequence>MSRYIVEGGIPLQGEVEISGAKNAVLPILAATILGQGQSVLEKVPDLRDVRVMKEVLEELGAKINETSEGLGVDTSSLNACRIPPQLMHKMRATVFLMGPLLARFGKVELCQPGGCNIGSRPIDLHLKGLRALGVQFEEEEGCLTGTVEQLKGAEIHLDFPSVGATENIMMAATLAEGQTIINNVAKEPEIVDLQNFLNQLGANIRGAGTDMIKVTGVEQLHPVEYEIIPDRVEAGTFLVAGAITGGELTIKNVIPEHIEAIMVKLTEAGHQIEVKNEEVKIKAAARSKNINVKTLPYPGFPTDMQPQFMSLLALAQGQSIITETIFENRLNHACELQKMGAEIEVNNNQAIITGSKNISGAVLKAANLRAGAALLLASLAANGKSIIENIYHIERGYECLEEKLIKLGANLHKEKSEGALDNVK</sequence>
<dbReference type="InterPro" id="IPR005750">
    <property type="entry name" value="UDP_GlcNAc_COvinyl_MurA"/>
</dbReference>
<dbReference type="PANTHER" id="PTHR43783:SF1">
    <property type="entry name" value="UDP-N-ACETYLGLUCOSAMINE 1-CARBOXYVINYLTRANSFERASE"/>
    <property type="match status" value="1"/>
</dbReference>
<evidence type="ECO:0000256" key="6">
    <source>
        <dbReference type="ARBA" id="ARBA00022960"/>
    </source>
</evidence>
<keyword evidence="12" id="KW-0670">Pyruvate</keyword>
<feature type="modified residue" description="2-(S-cysteinyl)pyruvic acid O-phosphothioketal" evidence="12">
    <location>
        <position position="116"/>
    </location>
</feature>
<comment type="similarity">
    <text evidence="10 12">Belongs to the EPSP synthase family. MurA subfamily.</text>
</comment>
<comment type="caution">
    <text evidence="14">The sequence shown here is derived from an EMBL/GenBank/DDBJ whole genome shotgun (WGS) entry which is preliminary data.</text>
</comment>
<evidence type="ECO:0000256" key="1">
    <source>
        <dbReference type="ARBA" id="ARBA00004496"/>
    </source>
</evidence>
<evidence type="ECO:0000256" key="4">
    <source>
        <dbReference type="ARBA" id="ARBA00022618"/>
    </source>
</evidence>
<proteinExistence type="inferred from homology"/>
<dbReference type="InterPro" id="IPR001986">
    <property type="entry name" value="Enolpyruvate_Tfrase_dom"/>
</dbReference>
<evidence type="ECO:0000256" key="12">
    <source>
        <dbReference type="HAMAP-Rule" id="MF_00111"/>
    </source>
</evidence>
<dbReference type="GO" id="GO:0008360">
    <property type="term" value="P:regulation of cell shape"/>
    <property type="evidence" value="ECO:0007669"/>
    <property type="project" value="UniProtKB-KW"/>
</dbReference>
<dbReference type="EC" id="2.5.1.7" evidence="12"/>
<name>A0A939BQB0_9FIRM</name>
<dbReference type="NCBIfam" id="NF006873">
    <property type="entry name" value="PRK09369.1"/>
    <property type="match status" value="1"/>
</dbReference>
<evidence type="ECO:0000256" key="8">
    <source>
        <dbReference type="ARBA" id="ARBA00023306"/>
    </source>
</evidence>